<evidence type="ECO:0000256" key="1">
    <source>
        <dbReference type="SAM" id="MobiDB-lite"/>
    </source>
</evidence>
<dbReference type="EMBL" id="LR796915">
    <property type="protein sequence ID" value="CAB4174535.1"/>
    <property type="molecule type" value="Genomic_DNA"/>
</dbReference>
<sequence length="105" mass="12239">MSERSEVKRDGAKAQKNSGRGDYQKGDAKWKKFVVDYKEYAKSISINKTMWAKICTDTFRVDRSMHPVLKLILGNDKEGKIRLAVIEWSLLEEMEEAWQKQQSLN</sequence>
<dbReference type="EMBL" id="LR797131">
    <property type="protein sequence ID" value="CAB4189029.1"/>
    <property type="molecule type" value="Genomic_DNA"/>
</dbReference>
<name>A0A6J5STL3_9CAUD</name>
<dbReference type="EMBL" id="LR798431">
    <property type="protein sequence ID" value="CAB5231618.1"/>
    <property type="molecule type" value="Genomic_DNA"/>
</dbReference>
<evidence type="ECO:0000313" key="7">
    <source>
        <dbReference type="EMBL" id="CAB4189029.1"/>
    </source>
</evidence>
<dbReference type="EMBL" id="LR797188">
    <property type="protein sequence ID" value="CAB4192646.1"/>
    <property type="molecule type" value="Genomic_DNA"/>
</dbReference>
<dbReference type="EMBL" id="LR796457">
    <property type="protein sequence ID" value="CAB4146034.1"/>
    <property type="molecule type" value="Genomic_DNA"/>
</dbReference>
<organism evidence="9">
    <name type="scientific">uncultured Caudovirales phage</name>
    <dbReference type="NCBI Taxonomy" id="2100421"/>
    <lineage>
        <taxon>Viruses</taxon>
        <taxon>Duplodnaviria</taxon>
        <taxon>Heunggongvirae</taxon>
        <taxon>Uroviricota</taxon>
        <taxon>Caudoviricetes</taxon>
        <taxon>Peduoviridae</taxon>
        <taxon>Maltschvirus</taxon>
        <taxon>Maltschvirus maltsch</taxon>
    </lineage>
</organism>
<evidence type="ECO:0000313" key="8">
    <source>
        <dbReference type="EMBL" id="CAB4192646.1"/>
    </source>
</evidence>
<accession>A0A6J5STL3</accession>
<evidence type="ECO:0000313" key="5">
    <source>
        <dbReference type="EMBL" id="CAB4179838.1"/>
    </source>
</evidence>
<feature type="region of interest" description="Disordered" evidence="1">
    <location>
        <begin position="1"/>
        <end position="25"/>
    </location>
</feature>
<dbReference type="EMBL" id="LR797455">
    <property type="protein sequence ID" value="CAB4217911.1"/>
    <property type="molecule type" value="Genomic_DNA"/>
</dbReference>
<feature type="compositionally biased region" description="Basic and acidic residues" evidence="1">
    <location>
        <begin position="1"/>
        <end position="13"/>
    </location>
</feature>
<proteinExistence type="predicted"/>
<evidence type="ECO:0000313" key="2">
    <source>
        <dbReference type="EMBL" id="CAB4146034.1"/>
    </source>
</evidence>
<evidence type="ECO:0000313" key="3">
    <source>
        <dbReference type="EMBL" id="CAB4151016.1"/>
    </source>
</evidence>
<evidence type="ECO:0000313" key="4">
    <source>
        <dbReference type="EMBL" id="CAB4174535.1"/>
    </source>
</evidence>
<evidence type="ECO:0000313" key="9">
    <source>
        <dbReference type="EMBL" id="CAB4217911.1"/>
    </source>
</evidence>
<protein>
    <submittedName>
        <fullName evidence="9">Uncharacterized protein</fullName>
    </submittedName>
</protein>
<dbReference type="EMBL" id="LR796551">
    <property type="protein sequence ID" value="CAB4151016.1"/>
    <property type="molecule type" value="Genomic_DNA"/>
</dbReference>
<dbReference type="EMBL" id="LR796983">
    <property type="protein sequence ID" value="CAB4179838.1"/>
    <property type="molecule type" value="Genomic_DNA"/>
</dbReference>
<dbReference type="EMBL" id="LR797080">
    <property type="protein sequence ID" value="CAB4185443.1"/>
    <property type="molecule type" value="Genomic_DNA"/>
</dbReference>
<evidence type="ECO:0000313" key="10">
    <source>
        <dbReference type="EMBL" id="CAB5231618.1"/>
    </source>
</evidence>
<gene>
    <name evidence="5" type="ORF">UFOVP1032_124</name>
    <name evidence="6" type="ORF">UFOVP1125_40</name>
    <name evidence="7" type="ORF">UFOVP1173_138</name>
    <name evidence="8" type="ORF">UFOVP1241_56</name>
    <name evidence="9" type="ORF">UFOVP1491_124</name>
    <name evidence="10" type="ORF">UFOVP1579_124</name>
    <name evidence="2" type="ORF">UFOVP485_149</name>
    <name evidence="3" type="ORF">UFOVP575_101</name>
    <name evidence="4" type="ORF">UFOVP963_59</name>
</gene>
<evidence type="ECO:0000313" key="6">
    <source>
        <dbReference type="EMBL" id="CAB4185443.1"/>
    </source>
</evidence>
<reference evidence="9" key="1">
    <citation type="submission" date="2020-05" db="EMBL/GenBank/DDBJ databases">
        <authorList>
            <person name="Chiriac C."/>
            <person name="Salcher M."/>
            <person name="Ghai R."/>
            <person name="Kavagutti S V."/>
        </authorList>
    </citation>
    <scope>NUCLEOTIDE SEQUENCE</scope>
</reference>